<proteinExistence type="predicted"/>
<keyword evidence="1" id="KW-1133">Transmembrane helix</keyword>
<reference evidence="2 3" key="1">
    <citation type="journal article" date="2018" name="Mol. Plant">
        <title>The genome of Artemisia annua provides insight into the evolution of Asteraceae family and artemisinin biosynthesis.</title>
        <authorList>
            <person name="Shen Q."/>
            <person name="Zhang L."/>
            <person name="Liao Z."/>
            <person name="Wang S."/>
            <person name="Yan T."/>
            <person name="Shi P."/>
            <person name="Liu M."/>
            <person name="Fu X."/>
            <person name="Pan Q."/>
            <person name="Wang Y."/>
            <person name="Lv Z."/>
            <person name="Lu X."/>
            <person name="Zhang F."/>
            <person name="Jiang W."/>
            <person name="Ma Y."/>
            <person name="Chen M."/>
            <person name="Hao X."/>
            <person name="Li L."/>
            <person name="Tang Y."/>
            <person name="Lv G."/>
            <person name="Zhou Y."/>
            <person name="Sun X."/>
            <person name="Brodelius P.E."/>
            <person name="Rose J.K.C."/>
            <person name="Tang K."/>
        </authorList>
    </citation>
    <scope>NUCLEOTIDE SEQUENCE [LARGE SCALE GENOMIC DNA]</scope>
    <source>
        <strain evidence="3">cv. Huhao1</strain>
        <tissue evidence="2">Leaf</tissue>
    </source>
</reference>
<organism evidence="2 3">
    <name type="scientific">Artemisia annua</name>
    <name type="common">Sweet wormwood</name>
    <dbReference type="NCBI Taxonomy" id="35608"/>
    <lineage>
        <taxon>Eukaryota</taxon>
        <taxon>Viridiplantae</taxon>
        <taxon>Streptophyta</taxon>
        <taxon>Embryophyta</taxon>
        <taxon>Tracheophyta</taxon>
        <taxon>Spermatophyta</taxon>
        <taxon>Magnoliopsida</taxon>
        <taxon>eudicotyledons</taxon>
        <taxon>Gunneridae</taxon>
        <taxon>Pentapetalae</taxon>
        <taxon>asterids</taxon>
        <taxon>campanulids</taxon>
        <taxon>Asterales</taxon>
        <taxon>Asteraceae</taxon>
        <taxon>Asteroideae</taxon>
        <taxon>Anthemideae</taxon>
        <taxon>Artemisiinae</taxon>
        <taxon>Artemisia</taxon>
    </lineage>
</organism>
<evidence type="ECO:0000313" key="3">
    <source>
        <dbReference type="Proteomes" id="UP000245207"/>
    </source>
</evidence>
<dbReference type="AlphaFoldDB" id="A0A2U1PA76"/>
<sequence>MKDDLWQDEWALVKEEGEMSETKEIYEQLKEVKWMEWCSDVLTKEKRHLSVFKGYKASAPIFLKKRIWILTNLGALYISGFGFSPISAPFT</sequence>
<keyword evidence="1" id="KW-0472">Membrane</keyword>
<comment type="caution">
    <text evidence="2">The sequence shown here is derived from an EMBL/GenBank/DDBJ whole genome shotgun (WGS) entry which is preliminary data.</text>
</comment>
<keyword evidence="1" id="KW-0812">Transmembrane</keyword>
<dbReference type="OrthoDB" id="5857104at2759"/>
<evidence type="ECO:0000313" key="2">
    <source>
        <dbReference type="EMBL" id="PWA82655.1"/>
    </source>
</evidence>
<feature type="transmembrane region" description="Helical" evidence="1">
    <location>
        <begin position="67"/>
        <end position="88"/>
    </location>
</feature>
<dbReference type="Proteomes" id="UP000245207">
    <property type="component" value="Unassembled WGS sequence"/>
</dbReference>
<name>A0A2U1PA76_ARTAN</name>
<gene>
    <name evidence="2" type="ORF">CTI12_AA173670</name>
</gene>
<dbReference type="STRING" id="35608.A0A2U1PA76"/>
<keyword evidence="3" id="KW-1185">Reference proteome</keyword>
<dbReference type="EMBL" id="PKPP01001447">
    <property type="protein sequence ID" value="PWA82655.1"/>
    <property type="molecule type" value="Genomic_DNA"/>
</dbReference>
<protein>
    <submittedName>
        <fullName evidence="2">SNF2-related, N-terminal domain-containing protein</fullName>
    </submittedName>
</protein>
<evidence type="ECO:0000256" key="1">
    <source>
        <dbReference type="SAM" id="Phobius"/>
    </source>
</evidence>
<accession>A0A2U1PA76</accession>